<feature type="site" description="Discriminates between blocked and unblocked aminoacyl-tRNA" evidence="4">
    <location>
        <position position="9"/>
    </location>
</feature>
<evidence type="ECO:0000256" key="4">
    <source>
        <dbReference type="HAMAP-Rule" id="MF_00083"/>
    </source>
</evidence>
<keyword evidence="2 4" id="KW-0378">Hydrolase</keyword>
<name>A0A9Q7AJU4_9BACT</name>
<evidence type="ECO:0000256" key="1">
    <source>
        <dbReference type="ARBA" id="ARBA00022555"/>
    </source>
</evidence>
<dbReference type="GO" id="GO:0004045">
    <property type="term" value="F:peptidyl-tRNA hydrolase activity"/>
    <property type="evidence" value="ECO:0007669"/>
    <property type="project" value="UniProtKB-UniRule"/>
</dbReference>
<comment type="function">
    <text evidence="4">Catalyzes the release of premature peptidyl moieties from peptidyl-tRNA molecules trapped in stalled 50S ribosomal subunits, and thus maintains levels of free tRNAs and 50S ribosomes.</text>
</comment>
<dbReference type="InterPro" id="IPR001328">
    <property type="entry name" value="Pept_tRNA_hydro"/>
</dbReference>
<sequence length="191" mass="20720">MRLVVGLGNPGPRYAFSRHNVGWLVVDGILAPLEGTKARTRYHGLFWGPFSARGGEFSLLKPTTYMNLSGRSVGAACREIPLDPSRLLVVCDDIHLPLGKIRFRRRGSAGGHNGLISVIGAVGTDEVPRLRIGVGEPRGGDLADWVTAEFSRSEEPLLDRVLEVAVQAVEDWLGGEDMEKLAGRYNGLCLS</sequence>
<dbReference type="GO" id="GO:0006515">
    <property type="term" value="P:protein quality control for misfolded or incompletely synthesized proteins"/>
    <property type="evidence" value="ECO:0007669"/>
    <property type="project" value="UniProtKB-UniRule"/>
</dbReference>
<dbReference type="EMBL" id="CP072943">
    <property type="protein sequence ID" value="QTX31282.1"/>
    <property type="molecule type" value="Genomic_DNA"/>
</dbReference>
<dbReference type="AlphaFoldDB" id="A0A9Q7AJU4"/>
<dbReference type="PANTHER" id="PTHR17224:SF1">
    <property type="entry name" value="PEPTIDYL-TRNA HYDROLASE"/>
    <property type="match status" value="1"/>
</dbReference>
<keyword evidence="6" id="KW-1185">Reference proteome</keyword>
<feature type="binding site" evidence="4">
    <location>
        <position position="67"/>
    </location>
    <ligand>
        <name>tRNA</name>
        <dbReference type="ChEBI" id="CHEBI:17843"/>
    </ligand>
</feature>
<feature type="binding site" evidence="4">
    <location>
        <position position="113"/>
    </location>
    <ligand>
        <name>tRNA</name>
        <dbReference type="ChEBI" id="CHEBI:17843"/>
    </ligand>
</feature>
<dbReference type="KEGG" id="aram:KAR29_07715"/>
<evidence type="ECO:0000256" key="3">
    <source>
        <dbReference type="ARBA" id="ARBA00022884"/>
    </source>
</evidence>
<gene>
    <name evidence="4" type="primary">pth</name>
    <name evidence="5" type="ORF">KAR29_07715</name>
</gene>
<dbReference type="HAMAP" id="MF_00083">
    <property type="entry name" value="Pept_tRNA_hydro_bact"/>
    <property type="match status" value="1"/>
</dbReference>
<dbReference type="RefSeq" id="WP_274372430.1">
    <property type="nucleotide sequence ID" value="NZ_CP072943.1"/>
</dbReference>
<dbReference type="GO" id="GO:0005737">
    <property type="term" value="C:cytoplasm"/>
    <property type="evidence" value="ECO:0007669"/>
    <property type="project" value="UniProtKB-SubCell"/>
</dbReference>
<evidence type="ECO:0000313" key="5">
    <source>
        <dbReference type="EMBL" id="QTX31282.1"/>
    </source>
</evidence>
<dbReference type="InterPro" id="IPR036416">
    <property type="entry name" value="Pept_tRNA_hydro_sf"/>
</dbReference>
<comment type="catalytic activity">
    <reaction evidence="4">
        <text>an N-acyl-L-alpha-aminoacyl-tRNA + H2O = an N-acyl-L-amino acid + a tRNA + H(+)</text>
        <dbReference type="Rhea" id="RHEA:54448"/>
        <dbReference type="Rhea" id="RHEA-COMP:10123"/>
        <dbReference type="Rhea" id="RHEA-COMP:13883"/>
        <dbReference type="ChEBI" id="CHEBI:15377"/>
        <dbReference type="ChEBI" id="CHEBI:15378"/>
        <dbReference type="ChEBI" id="CHEBI:59874"/>
        <dbReference type="ChEBI" id="CHEBI:78442"/>
        <dbReference type="ChEBI" id="CHEBI:138191"/>
        <dbReference type="EC" id="3.1.1.29"/>
    </reaction>
</comment>
<evidence type="ECO:0000313" key="6">
    <source>
        <dbReference type="Proteomes" id="UP000671879"/>
    </source>
</evidence>
<proteinExistence type="inferred from homology"/>
<dbReference type="Proteomes" id="UP000671879">
    <property type="component" value="Chromosome"/>
</dbReference>
<feature type="active site" description="Proton acceptor" evidence="4">
    <location>
        <position position="19"/>
    </location>
</feature>
<dbReference type="SUPFAM" id="SSF53178">
    <property type="entry name" value="Peptidyl-tRNA hydrolase-like"/>
    <property type="match status" value="1"/>
</dbReference>
<comment type="function">
    <text evidence="4">Hydrolyzes ribosome-free peptidyl-tRNAs (with 1 or more amino acids incorporated), which drop off the ribosome during protein synthesis, or as a result of ribosome stalling.</text>
</comment>
<comment type="subunit">
    <text evidence="4">Monomer.</text>
</comment>
<protein>
    <recommendedName>
        <fullName evidence="4">Peptidyl-tRNA hydrolase</fullName>
        <shortName evidence="4">Pth</shortName>
        <ecNumber evidence="4">3.1.1.29</ecNumber>
    </recommendedName>
</protein>
<feature type="binding site" evidence="4">
    <location>
        <position position="65"/>
    </location>
    <ligand>
        <name>tRNA</name>
        <dbReference type="ChEBI" id="CHEBI:17843"/>
    </ligand>
</feature>
<dbReference type="CDD" id="cd00462">
    <property type="entry name" value="PTH"/>
    <property type="match status" value="1"/>
</dbReference>
<dbReference type="EC" id="3.1.1.29" evidence="4"/>
<feature type="site" description="Stabilizes the basic form of H active site to accept a proton" evidence="4">
    <location>
        <position position="92"/>
    </location>
</feature>
<organism evidence="5 6">
    <name type="scientific">Aminithiophilus ramosus</name>
    <dbReference type="NCBI Taxonomy" id="3029084"/>
    <lineage>
        <taxon>Bacteria</taxon>
        <taxon>Thermotogati</taxon>
        <taxon>Synergistota</taxon>
        <taxon>Synergistia</taxon>
        <taxon>Synergistales</taxon>
        <taxon>Aminithiophilaceae</taxon>
        <taxon>Aminithiophilus</taxon>
    </lineage>
</organism>
<comment type="subcellular location">
    <subcellularLocation>
        <location evidence="4">Cytoplasm</location>
    </subcellularLocation>
</comment>
<dbReference type="GO" id="GO:0000049">
    <property type="term" value="F:tRNA binding"/>
    <property type="evidence" value="ECO:0007669"/>
    <property type="project" value="UniProtKB-UniRule"/>
</dbReference>
<keyword evidence="3 4" id="KW-0694">RNA-binding</keyword>
<reference evidence="6" key="1">
    <citation type="submission" date="2021-04" db="EMBL/GenBank/DDBJ databases">
        <title>A novel Synergistetes isolate from a pyrite-forming mixed culture.</title>
        <authorList>
            <person name="Bunk B."/>
            <person name="Sproer C."/>
            <person name="Spring S."/>
            <person name="Pester M."/>
        </authorList>
    </citation>
    <scope>NUCLEOTIDE SEQUENCE [LARGE SCALE GENOMIC DNA]</scope>
    <source>
        <strain evidence="6">J.5.4.2-T.3.5.2</strain>
    </source>
</reference>
<dbReference type="Gene3D" id="3.40.50.1470">
    <property type="entry name" value="Peptidyl-tRNA hydrolase"/>
    <property type="match status" value="1"/>
</dbReference>
<dbReference type="Pfam" id="PF01195">
    <property type="entry name" value="Pept_tRNA_hydro"/>
    <property type="match status" value="1"/>
</dbReference>
<keyword evidence="1 4" id="KW-0820">tRNA-binding</keyword>
<dbReference type="GO" id="GO:0072344">
    <property type="term" value="P:rescue of stalled ribosome"/>
    <property type="evidence" value="ECO:0007669"/>
    <property type="project" value="UniProtKB-UniRule"/>
</dbReference>
<accession>A0A9Q7AJU4</accession>
<dbReference type="PANTHER" id="PTHR17224">
    <property type="entry name" value="PEPTIDYL-TRNA HYDROLASE"/>
    <property type="match status" value="1"/>
</dbReference>
<keyword evidence="4" id="KW-0963">Cytoplasm</keyword>
<evidence type="ECO:0000256" key="2">
    <source>
        <dbReference type="ARBA" id="ARBA00022801"/>
    </source>
</evidence>
<comment type="similarity">
    <text evidence="4">Belongs to the PTH family.</text>
</comment>
<dbReference type="NCBIfam" id="TIGR00447">
    <property type="entry name" value="pth"/>
    <property type="match status" value="1"/>
</dbReference>
<feature type="binding site" evidence="4">
    <location>
        <position position="14"/>
    </location>
    <ligand>
        <name>tRNA</name>
        <dbReference type="ChEBI" id="CHEBI:17843"/>
    </ligand>
</feature>